<proteinExistence type="predicted"/>
<feature type="transmembrane region" description="Helical" evidence="1">
    <location>
        <begin position="1010"/>
        <end position="1028"/>
    </location>
</feature>
<gene>
    <name evidence="3" type="ORF">BZG36_01888</name>
</gene>
<dbReference type="InterPro" id="IPR045851">
    <property type="entry name" value="AMP-bd_C_sf"/>
</dbReference>
<evidence type="ECO:0000259" key="2">
    <source>
        <dbReference type="PROSITE" id="PS50075"/>
    </source>
</evidence>
<keyword evidence="1" id="KW-0812">Transmembrane</keyword>
<dbReference type="PROSITE" id="PS50075">
    <property type="entry name" value="CARRIER"/>
    <property type="match status" value="1"/>
</dbReference>
<protein>
    <recommendedName>
        <fullName evidence="2">Carrier domain-containing protein</fullName>
    </recommendedName>
</protein>
<dbReference type="InterPro" id="IPR036736">
    <property type="entry name" value="ACP-like_sf"/>
</dbReference>
<comment type="caution">
    <text evidence="3">The sequence shown here is derived from an EMBL/GenBank/DDBJ whole genome shotgun (WGS) entry which is preliminary data.</text>
</comment>
<dbReference type="OrthoDB" id="3633556at2759"/>
<dbReference type="Pfam" id="PF00501">
    <property type="entry name" value="AMP-binding"/>
    <property type="match status" value="1"/>
</dbReference>
<feature type="transmembrane region" description="Helical" evidence="1">
    <location>
        <begin position="1502"/>
        <end position="1527"/>
    </location>
</feature>
<evidence type="ECO:0000256" key="1">
    <source>
        <dbReference type="SAM" id="Phobius"/>
    </source>
</evidence>
<dbReference type="InterPro" id="IPR042099">
    <property type="entry name" value="ANL_N_sf"/>
</dbReference>
<dbReference type="Gene3D" id="2.160.10.10">
    <property type="entry name" value="Hexapeptide repeat proteins"/>
    <property type="match status" value="2"/>
</dbReference>
<dbReference type="SUPFAM" id="SSF47336">
    <property type="entry name" value="ACP-like"/>
    <property type="match status" value="1"/>
</dbReference>
<keyword evidence="1" id="KW-1133">Transmembrane helix</keyword>
<keyword evidence="1" id="KW-0472">Membrane</keyword>
<dbReference type="Pfam" id="PF13193">
    <property type="entry name" value="AMP-binding_C"/>
    <property type="match status" value="1"/>
</dbReference>
<dbReference type="Pfam" id="PF00550">
    <property type="entry name" value="PP-binding"/>
    <property type="match status" value="1"/>
</dbReference>
<dbReference type="PANTHER" id="PTHR43201">
    <property type="entry name" value="ACYL-COA SYNTHETASE"/>
    <property type="match status" value="1"/>
</dbReference>
<dbReference type="InterPro" id="IPR011004">
    <property type="entry name" value="Trimer_LpxA-like_sf"/>
</dbReference>
<dbReference type="Gene3D" id="1.10.1200.10">
    <property type="entry name" value="ACP-like"/>
    <property type="match status" value="1"/>
</dbReference>
<feature type="domain" description="Carrier" evidence="2">
    <location>
        <begin position="871"/>
        <end position="950"/>
    </location>
</feature>
<evidence type="ECO:0000313" key="3">
    <source>
        <dbReference type="EMBL" id="OZJ05493.1"/>
    </source>
</evidence>
<dbReference type="EMBL" id="MVBO01000014">
    <property type="protein sequence ID" value="OZJ05493.1"/>
    <property type="molecule type" value="Genomic_DNA"/>
</dbReference>
<dbReference type="SUPFAM" id="SSF51161">
    <property type="entry name" value="Trimeric LpxA-like enzymes"/>
    <property type="match status" value="3"/>
</dbReference>
<reference evidence="3 4" key="1">
    <citation type="journal article" date="2017" name="Mycologia">
        <title>Bifiguratus adelaidae, gen. et sp. nov., a new member of Mucoromycotina in endophytic and soil-dwelling habitats.</title>
        <authorList>
            <person name="Torres-Cruz T.J."/>
            <person name="Billingsley Tobias T.L."/>
            <person name="Almatruk M."/>
            <person name="Hesse C."/>
            <person name="Kuske C.R."/>
            <person name="Desiro A."/>
            <person name="Benucci G.M."/>
            <person name="Bonito G."/>
            <person name="Stajich J.E."/>
            <person name="Dunlap C."/>
            <person name="Arnold A.E."/>
            <person name="Porras-Alfaro A."/>
        </authorList>
    </citation>
    <scope>NUCLEOTIDE SEQUENCE [LARGE SCALE GENOMIC DNA]</scope>
    <source>
        <strain evidence="3 4">AZ0501</strain>
    </source>
</reference>
<evidence type="ECO:0000313" key="4">
    <source>
        <dbReference type="Proteomes" id="UP000242875"/>
    </source>
</evidence>
<dbReference type="InterPro" id="IPR000873">
    <property type="entry name" value="AMP-dep_synth/lig_dom"/>
</dbReference>
<dbReference type="GO" id="GO:0006631">
    <property type="term" value="P:fatty acid metabolic process"/>
    <property type="evidence" value="ECO:0007669"/>
    <property type="project" value="TreeGrafter"/>
</dbReference>
<feature type="transmembrane region" description="Helical" evidence="1">
    <location>
        <begin position="1299"/>
        <end position="1319"/>
    </location>
</feature>
<name>A0A261Y4G7_9FUNG</name>
<feature type="transmembrane region" description="Helical" evidence="1">
    <location>
        <begin position="1040"/>
        <end position="1062"/>
    </location>
</feature>
<dbReference type="Gene3D" id="3.30.300.30">
    <property type="match status" value="2"/>
</dbReference>
<dbReference type="Proteomes" id="UP000242875">
    <property type="component" value="Unassembled WGS sequence"/>
</dbReference>
<accession>A0A261Y4G7</accession>
<dbReference type="InterPro" id="IPR025110">
    <property type="entry name" value="AMP-bd_C"/>
</dbReference>
<dbReference type="InterPro" id="IPR009081">
    <property type="entry name" value="PP-bd_ACP"/>
</dbReference>
<dbReference type="Gene3D" id="3.40.50.12780">
    <property type="entry name" value="N-terminal domain of ligase-like"/>
    <property type="match status" value="1"/>
</dbReference>
<feature type="transmembrane region" description="Helical" evidence="1">
    <location>
        <begin position="1564"/>
        <end position="1591"/>
    </location>
</feature>
<organism evidence="3 4">
    <name type="scientific">Bifiguratus adelaidae</name>
    <dbReference type="NCBI Taxonomy" id="1938954"/>
    <lineage>
        <taxon>Eukaryota</taxon>
        <taxon>Fungi</taxon>
        <taxon>Fungi incertae sedis</taxon>
        <taxon>Mucoromycota</taxon>
        <taxon>Mucoromycotina</taxon>
        <taxon>Endogonomycetes</taxon>
        <taxon>Endogonales</taxon>
        <taxon>Endogonales incertae sedis</taxon>
        <taxon>Bifiguratus</taxon>
    </lineage>
</organism>
<sequence length="1777" mass="198281">MTRVQRLARSRNGKSSDEEEAVIGRRIKYNTSTATLDTFSDSNTYVWTDSSYTLASSSYSDLDKVVGDQRPTPPVPALSRNYQHLKEIGVPLSSSRASTISLSQSDSSFDGRTMTSNSFERVWDLLDEVYGGFTSRRSTASAGAKSTGSLHKHTTLEPLEPMGTFVDRYLSFESLLDFIQQSDQPAILAVPSTLDMSKETKVGYQSTPKRKLNYMTHAEIHDFLLHEFDLSQFDLGRGDRVGVSLPDGPENGLCLLGVMTYATCAPENPNLTAEEIVHDFTNMRVKACILPEAKVEKGEEDPVVKALLGADIKVIGLRAHRNGRVGFFELYNPATDVSTPTQSCYESESEQSELLEVISLTPTPKEKPGLSFSRSVSRLNRPEDIAMILQTSGTSGKKKIVPYRLRTLAVGTTCVAYSWGLKPYDLNVNMMPLFHVGGIVRNLFAPIFTGGGVLLSRGFDAAVFWDIVEAQDATLVWYYAVPTMHHAILQEGRQRQVSTKARQTVRMICNAGGGLLPSLARELKQYFPRGTVLPSYGMTECMPISTPLQDYALDREGTSGLCVGPEIAIFVNDKPSHNGEIGHIMVRGAPVFDGYEGIDNDKTFTSDGWFDTGDMGYLDAEGYLYITGRSKEVINRGGEIISPFEIEEAVIAHPRVAQTIAFSVDHETLQETIGVVIVPVQGATRVDLRSLRSFLSKTLHHSKIPQVLVYLDNIPKNAVNKPLRIKLAERMKIPQVLISEGNINAGQRLYEGVCPPQGASLDTPIPVQPVEWSMDDLVSTLRTLSTVQDCAALKNPVDQNTVAYVVNATFGAEKPTSMHDCLDGKIHDYMIPRRIVVVDEIVRHEDGTLNEEELIQMDGSNDSLEDEACTDPIALTLRDIFTTVLNKDLPEKTKIPLDADFFEYGGDSLKAGMLFSQIRSQFSVTLPVLVIYDEKHRSPLGLADLVTPMIPTDHGLFTSGYKRMDQDEEQESYKERMQRRPKSGARPEMHPFTLWLQACSIWFLRPLRMTASWFLFANLLVVIAANWPRQNHNYVRTFQLSLALLAAKAATALILPFFGIFVKWTVMGRYKAGTYPLWGGYYLRWWFVRQCLRMCGRGIFKVHPTLYVWYLRAMGAKIGKNCKVDIHADLEEFDLINIGDHCQFDNCIVRPFSLSRGHMCLNEIVVGHDSVVGLKSIIAPGSHIPPNTVMGPLTSSHSLDVLSGGSANGESMAGMAYRDLCRTRFPSPNLWLQVFLGWPIIVLLNIFALIPWFGTIFLLTYEVFFQMQSKSQFSDLLLYFADPERVGYHFLAVVVRDNIYPFLYLALVIIFKTLVIGRFKPGPRPVDQWNLLRYWLMEKLMPGDDLGGVTRLIGSHYELVSMIYRSLGAKVGERVYWPGSGLRVVEYDLLEIGNDVVFGSRSHIVTSDAIESAPIRILDGAMVADRCVLLPGTTVGRCTVLGSGALARKHFRYPDNSTWIGSRGGGAILWDSGREVDKKAPMGELDTITPFGRAFYQRKANYWVIPLSLVVLYNFTFHVFATCFWSVPITAAVQVAAFMQKRAFLKHAIIVTEYRLYDGTREGITFLVILAVVSGTVTILSFLALALEIAAKWALFGRRQQGRYNWDESSYNQRWQILITVQQCMRNGVLNLITGSGWLVFFFRALGATIGKNVCLYPNGGDPMMTEPDLVIIEDDVAIDEASLVCHLNSRGQFSINPLHIGAGSVLRAASRLLSGASMKEDATLLEHTLIISGEVVDASSIWQGWPGEDVTKTYQPKQRDSRRWSIRSLRGFVDYY</sequence>
<feature type="transmembrane region" description="Helical" evidence="1">
    <location>
        <begin position="1230"/>
        <end position="1253"/>
    </location>
</feature>
<dbReference type="SUPFAM" id="SSF56801">
    <property type="entry name" value="Acetyl-CoA synthetase-like"/>
    <property type="match status" value="1"/>
</dbReference>
<dbReference type="PANTHER" id="PTHR43201:SF10">
    <property type="entry name" value="CARRIER DOMAIN-CONTAINING PROTEIN"/>
    <property type="match status" value="1"/>
</dbReference>
<keyword evidence="4" id="KW-1185">Reference proteome</keyword>
<dbReference type="GO" id="GO:0031956">
    <property type="term" value="F:medium-chain fatty acid-CoA ligase activity"/>
    <property type="evidence" value="ECO:0007669"/>
    <property type="project" value="TreeGrafter"/>
</dbReference>